<keyword evidence="3" id="KW-1185">Reference proteome</keyword>
<reference evidence="2" key="1">
    <citation type="submission" date="2021-10" db="EMBL/GenBank/DDBJ databases">
        <title>Tropical sea cucumber genome reveals ecological adaptation and Cuvierian tubules defense mechanism.</title>
        <authorList>
            <person name="Chen T."/>
        </authorList>
    </citation>
    <scope>NUCLEOTIDE SEQUENCE</scope>
    <source>
        <strain evidence="2">Nanhai2018</strain>
        <tissue evidence="2">Muscle</tissue>
    </source>
</reference>
<feature type="transmembrane region" description="Helical" evidence="1">
    <location>
        <begin position="137"/>
        <end position="154"/>
    </location>
</feature>
<evidence type="ECO:0000313" key="3">
    <source>
        <dbReference type="Proteomes" id="UP001152320"/>
    </source>
</evidence>
<sequence>MGGKSHEEQVSVKNGGQLVTIDDTDDGFTVILDYSDGIAVVKNTSSLECYFLPVDKFPDYNTDDMGSLTPVIVQNKTQANDENMRDVKPMASFVKSDIIPSEFMKTISDPSIAHQCGDSTSYWLTEAREKSVQKRQLYICICVDIYYWYGWIIYDYYYCYC</sequence>
<keyword evidence="1" id="KW-0472">Membrane</keyword>
<name>A0A9Q1C5C4_HOLLE</name>
<evidence type="ECO:0000256" key="1">
    <source>
        <dbReference type="SAM" id="Phobius"/>
    </source>
</evidence>
<keyword evidence="1" id="KW-0812">Transmembrane</keyword>
<accession>A0A9Q1C5C4</accession>
<organism evidence="2 3">
    <name type="scientific">Holothuria leucospilota</name>
    <name type="common">Black long sea cucumber</name>
    <name type="synonym">Mertensiothuria leucospilota</name>
    <dbReference type="NCBI Taxonomy" id="206669"/>
    <lineage>
        <taxon>Eukaryota</taxon>
        <taxon>Metazoa</taxon>
        <taxon>Echinodermata</taxon>
        <taxon>Eleutherozoa</taxon>
        <taxon>Echinozoa</taxon>
        <taxon>Holothuroidea</taxon>
        <taxon>Aspidochirotacea</taxon>
        <taxon>Aspidochirotida</taxon>
        <taxon>Holothuriidae</taxon>
        <taxon>Holothuria</taxon>
    </lineage>
</organism>
<keyword evidence="1" id="KW-1133">Transmembrane helix</keyword>
<gene>
    <name evidence="2" type="ORF">HOLleu_15900</name>
</gene>
<dbReference type="Proteomes" id="UP001152320">
    <property type="component" value="Chromosome 7"/>
</dbReference>
<proteinExistence type="predicted"/>
<evidence type="ECO:0000313" key="2">
    <source>
        <dbReference type="EMBL" id="KAJ8038465.1"/>
    </source>
</evidence>
<protein>
    <submittedName>
        <fullName evidence="2">Uncharacterized protein</fullName>
    </submittedName>
</protein>
<dbReference type="EMBL" id="JAIZAY010000007">
    <property type="protein sequence ID" value="KAJ8038465.1"/>
    <property type="molecule type" value="Genomic_DNA"/>
</dbReference>
<dbReference type="AlphaFoldDB" id="A0A9Q1C5C4"/>
<comment type="caution">
    <text evidence="2">The sequence shown here is derived from an EMBL/GenBank/DDBJ whole genome shotgun (WGS) entry which is preliminary data.</text>
</comment>